<evidence type="ECO:0000256" key="1">
    <source>
        <dbReference type="SAM" id="Phobius"/>
    </source>
</evidence>
<accession>A0A9D3NW40</accession>
<keyword evidence="3" id="KW-1185">Reference proteome</keyword>
<keyword evidence="1" id="KW-0472">Membrane</keyword>
<evidence type="ECO:0000313" key="3">
    <source>
        <dbReference type="Proteomes" id="UP000824219"/>
    </source>
</evidence>
<reference evidence="2 3" key="1">
    <citation type="submission" date="2021-06" db="EMBL/GenBank/DDBJ databases">
        <title>Chromosome-level genome assembly of the red-tail catfish (Hemibagrus wyckioides).</title>
        <authorList>
            <person name="Shao F."/>
        </authorList>
    </citation>
    <scope>NUCLEOTIDE SEQUENCE [LARGE SCALE GENOMIC DNA]</scope>
    <source>
        <strain evidence="2">EC202008001</strain>
        <tissue evidence="2">Blood</tissue>
    </source>
</reference>
<feature type="transmembrane region" description="Helical" evidence="1">
    <location>
        <begin position="46"/>
        <end position="67"/>
    </location>
</feature>
<dbReference type="Proteomes" id="UP000824219">
    <property type="component" value="Linkage Group LG07"/>
</dbReference>
<dbReference type="AlphaFoldDB" id="A0A9D3NW40"/>
<keyword evidence="1" id="KW-0812">Transmembrane</keyword>
<name>A0A9D3NW40_9TELE</name>
<organism evidence="2 3">
    <name type="scientific">Hemibagrus wyckioides</name>
    <dbReference type="NCBI Taxonomy" id="337641"/>
    <lineage>
        <taxon>Eukaryota</taxon>
        <taxon>Metazoa</taxon>
        <taxon>Chordata</taxon>
        <taxon>Craniata</taxon>
        <taxon>Vertebrata</taxon>
        <taxon>Euteleostomi</taxon>
        <taxon>Actinopterygii</taxon>
        <taxon>Neopterygii</taxon>
        <taxon>Teleostei</taxon>
        <taxon>Ostariophysi</taxon>
        <taxon>Siluriformes</taxon>
        <taxon>Bagridae</taxon>
        <taxon>Hemibagrus</taxon>
    </lineage>
</organism>
<proteinExistence type="predicted"/>
<sequence>MAEEGEMEHIAPSSLNTGIEPGTLVEVKFEKNPYRTQKYLESEPKALGLTLIMLGVFVMSTTIFFPFGFNENAILKVVSSSVSIIAGSVAIAAQNLHLPRLKACLGLQVVGCVASLLTFLDMGGMGQYHSNICWEEHLNGTSESEMCSRIWSITEHVAGIELLVQATQFALSATLAAFCCKVIHCCSPKRNVPVVVVNTPPAPQ</sequence>
<protein>
    <submittedName>
        <fullName evidence="2">Uncharacterized protein</fullName>
    </submittedName>
</protein>
<comment type="caution">
    <text evidence="2">The sequence shown here is derived from an EMBL/GenBank/DDBJ whole genome shotgun (WGS) entry which is preliminary data.</text>
</comment>
<dbReference type="OrthoDB" id="8958625at2759"/>
<keyword evidence="1" id="KW-1133">Transmembrane helix</keyword>
<evidence type="ECO:0000313" key="2">
    <source>
        <dbReference type="EMBL" id="KAG7330098.1"/>
    </source>
</evidence>
<dbReference type="EMBL" id="JAHKSW010000007">
    <property type="protein sequence ID" value="KAG7330098.1"/>
    <property type="molecule type" value="Genomic_DNA"/>
</dbReference>
<gene>
    <name evidence="2" type="ORF">KOW79_006320</name>
</gene>